<keyword evidence="7" id="KW-0378">Hydrolase</keyword>
<comment type="subunit">
    <text evidence="4">Homotetramer.</text>
</comment>
<protein>
    <recommendedName>
        <fullName evidence="5">hydroxyisourate hydrolase</fullName>
        <ecNumber evidence="5">3.5.2.17</ecNumber>
    </recommendedName>
</protein>
<dbReference type="Proteomes" id="UP001233999">
    <property type="component" value="Unassembled WGS sequence"/>
</dbReference>
<feature type="compositionally biased region" description="Acidic residues" evidence="9">
    <location>
        <begin position="163"/>
        <end position="172"/>
    </location>
</feature>
<dbReference type="EC" id="3.5.2.17" evidence="5"/>
<evidence type="ECO:0000256" key="1">
    <source>
        <dbReference type="ARBA" id="ARBA00001043"/>
    </source>
</evidence>
<evidence type="ECO:0000256" key="6">
    <source>
        <dbReference type="ARBA" id="ARBA00022631"/>
    </source>
</evidence>
<feature type="binding site" evidence="8">
    <location>
        <position position="300"/>
    </location>
    <ligand>
        <name>substrate</name>
    </ligand>
</feature>
<feature type="binding site" evidence="8">
    <location>
        <position position="236"/>
    </location>
    <ligand>
        <name>substrate</name>
    </ligand>
</feature>
<dbReference type="PANTHER" id="PTHR10395:SF7">
    <property type="entry name" value="5-HYDROXYISOURATE HYDROLASE"/>
    <property type="match status" value="1"/>
</dbReference>
<keyword evidence="12" id="KW-1185">Reference proteome</keyword>
<gene>
    <name evidence="11" type="ORF">L9F63_007305</name>
</gene>
<comment type="catalytic activity">
    <reaction evidence="1">
        <text>5-hydroxyisourate + H2O = 5-hydroxy-2-oxo-4-ureido-2,5-dihydro-1H-imidazole-5-carboxylate + H(+)</text>
        <dbReference type="Rhea" id="RHEA:23736"/>
        <dbReference type="ChEBI" id="CHEBI:15377"/>
        <dbReference type="ChEBI" id="CHEBI:15378"/>
        <dbReference type="ChEBI" id="CHEBI:18072"/>
        <dbReference type="ChEBI" id="CHEBI:58639"/>
        <dbReference type="EC" id="3.5.2.17"/>
    </reaction>
</comment>
<dbReference type="EMBL" id="JASPKZ010009819">
    <property type="protein sequence ID" value="KAJ9575847.1"/>
    <property type="molecule type" value="Genomic_DNA"/>
</dbReference>
<dbReference type="InterPro" id="IPR000895">
    <property type="entry name" value="Transthyretin/HIU_hydrolase"/>
</dbReference>
<evidence type="ECO:0000256" key="8">
    <source>
        <dbReference type="PIRSR" id="PIRSR600895-51"/>
    </source>
</evidence>
<dbReference type="InterPro" id="IPR023419">
    <property type="entry name" value="Transthyretin_CS"/>
</dbReference>
<dbReference type="CDD" id="cd05822">
    <property type="entry name" value="TLP_HIUase"/>
    <property type="match status" value="1"/>
</dbReference>
<reference evidence="11" key="2">
    <citation type="submission" date="2023-05" db="EMBL/GenBank/DDBJ databases">
        <authorList>
            <person name="Fouks B."/>
        </authorList>
    </citation>
    <scope>NUCLEOTIDE SEQUENCE</scope>
    <source>
        <strain evidence="11">Stay&amp;Tobe</strain>
        <tissue evidence="11">Testes</tissue>
    </source>
</reference>
<comment type="similarity">
    <text evidence="3">Belongs to the transthyretin family. 5-hydroxyisourate hydrolase subfamily.</text>
</comment>
<evidence type="ECO:0000256" key="2">
    <source>
        <dbReference type="ARBA" id="ARBA00002704"/>
    </source>
</evidence>
<organism evidence="11 12">
    <name type="scientific">Diploptera punctata</name>
    <name type="common">Pacific beetle cockroach</name>
    <dbReference type="NCBI Taxonomy" id="6984"/>
    <lineage>
        <taxon>Eukaryota</taxon>
        <taxon>Metazoa</taxon>
        <taxon>Ecdysozoa</taxon>
        <taxon>Arthropoda</taxon>
        <taxon>Hexapoda</taxon>
        <taxon>Insecta</taxon>
        <taxon>Pterygota</taxon>
        <taxon>Neoptera</taxon>
        <taxon>Polyneoptera</taxon>
        <taxon>Dictyoptera</taxon>
        <taxon>Blattodea</taxon>
        <taxon>Blaberoidea</taxon>
        <taxon>Blaberidae</taxon>
        <taxon>Diplopterinae</taxon>
        <taxon>Diploptera</taxon>
    </lineage>
</organism>
<feature type="region of interest" description="Disordered" evidence="9">
    <location>
        <begin position="143"/>
        <end position="177"/>
    </location>
</feature>
<evidence type="ECO:0000313" key="11">
    <source>
        <dbReference type="EMBL" id="KAJ9575847.1"/>
    </source>
</evidence>
<dbReference type="InterPro" id="IPR023416">
    <property type="entry name" value="Transthyretin/HIU_hydrolase_d"/>
</dbReference>
<dbReference type="NCBIfam" id="TIGR02962">
    <property type="entry name" value="hdxy_isourate"/>
    <property type="match status" value="1"/>
</dbReference>
<comment type="caution">
    <text evidence="11">The sequence shown here is derived from an EMBL/GenBank/DDBJ whole genome shotgun (WGS) entry which is preliminary data.</text>
</comment>
<feature type="binding site" evidence="8">
    <location>
        <position position="198"/>
    </location>
    <ligand>
        <name>substrate</name>
    </ligand>
</feature>
<dbReference type="PRINTS" id="PR00189">
    <property type="entry name" value="TRNSTHYRETIN"/>
</dbReference>
<reference evidence="11" key="1">
    <citation type="journal article" date="2023" name="IScience">
        <title>Live-bearing cockroach genome reveals convergent evolutionary mechanisms linked to viviparity in insects and beyond.</title>
        <authorList>
            <person name="Fouks B."/>
            <person name="Harrison M.C."/>
            <person name="Mikhailova A.A."/>
            <person name="Marchal E."/>
            <person name="English S."/>
            <person name="Carruthers M."/>
            <person name="Jennings E.C."/>
            <person name="Chiamaka E.L."/>
            <person name="Frigard R.A."/>
            <person name="Pippel M."/>
            <person name="Attardo G.M."/>
            <person name="Benoit J.B."/>
            <person name="Bornberg-Bauer E."/>
            <person name="Tobe S.S."/>
        </authorList>
    </citation>
    <scope>NUCLEOTIDE SEQUENCE</scope>
    <source>
        <strain evidence="11">Stay&amp;Tobe</strain>
    </source>
</reference>
<feature type="domain" description="Transthyretin/hydroxyisourate hydrolase" evidence="10">
    <location>
        <begin position="190"/>
        <end position="302"/>
    </location>
</feature>
<proteinExistence type="inferred from homology"/>
<sequence>MVEKLLWYKRVKKVMTSSVPIKRELEDPDFIKTDGSKINPKYYKQAYRTQWESMPDFKDWLKGVPGEPNRAYCTFCKKTLHAHRLSLLKHTCTLKHTKAAQKIYELQSSDHPDDYKEDMEGSSEEMLRTPEVTEVELVEDAVVSDEKHNENEEEDGEFRQNDCEEQPVDEEAPSLPPKKMARTEMTNQQPPKGPLSTHVLDTAKGNPIGGLQVSLYKLVDGRWTPISEGMTNPDGRYANFIQRADFTAGRYKLHFDVDRYFALRKLESLYPFIEIVFDVKSPQDHYHVPLLLSPFGYTTYRGT</sequence>
<keyword evidence="6" id="KW-0659">Purine metabolism</keyword>
<accession>A0AAD8E423</accession>
<dbReference type="InterPro" id="IPR036817">
    <property type="entry name" value="Transthyretin/HIU_hydrolase_sf"/>
</dbReference>
<dbReference type="InterPro" id="IPR014306">
    <property type="entry name" value="Hydroxyisourate_hydrolase"/>
</dbReference>
<evidence type="ECO:0000313" key="12">
    <source>
        <dbReference type="Proteomes" id="UP001233999"/>
    </source>
</evidence>
<evidence type="ECO:0000256" key="4">
    <source>
        <dbReference type="ARBA" id="ARBA00011881"/>
    </source>
</evidence>
<dbReference type="Gene3D" id="2.60.40.180">
    <property type="entry name" value="Transthyretin/hydroxyisourate hydrolase domain"/>
    <property type="match status" value="1"/>
</dbReference>
<evidence type="ECO:0000259" key="10">
    <source>
        <dbReference type="SMART" id="SM00095"/>
    </source>
</evidence>
<dbReference type="PANTHER" id="PTHR10395">
    <property type="entry name" value="URICASE AND TRANSTHYRETIN-RELATED"/>
    <property type="match status" value="1"/>
</dbReference>
<dbReference type="GO" id="GO:0033971">
    <property type="term" value="F:hydroxyisourate hydrolase activity"/>
    <property type="evidence" value="ECO:0007669"/>
    <property type="project" value="UniProtKB-EC"/>
</dbReference>
<dbReference type="SUPFAM" id="SSF49472">
    <property type="entry name" value="Transthyretin (synonym: prealbumin)"/>
    <property type="match status" value="1"/>
</dbReference>
<dbReference type="Pfam" id="PF00576">
    <property type="entry name" value="Transthyretin"/>
    <property type="match status" value="1"/>
</dbReference>
<name>A0AAD8E423_DIPPU</name>
<dbReference type="PROSITE" id="PS00769">
    <property type="entry name" value="TRANSTHYRETIN_2"/>
    <property type="match status" value="1"/>
</dbReference>
<comment type="function">
    <text evidence="2">Catalyzes the hydrolysis of 5-hydroxyisourate (HIU) to 2-oxo-4-hydroxy-4-carboxy-5-ureidoimidazoline (OHCU).</text>
</comment>
<dbReference type="GO" id="GO:0006144">
    <property type="term" value="P:purine nucleobase metabolic process"/>
    <property type="evidence" value="ECO:0007669"/>
    <property type="project" value="UniProtKB-KW"/>
</dbReference>
<dbReference type="AlphaFoldDB" id="A0AAD8E423"/>
<dbReference type="SMART" id="SM00095">
    <property type="entry name" value="TR_THY"/>
    <property type="match status" value="1"/>
</dbReference>
<evidence type="ECO:0000256" key="5">
    <source>
        <dbReference type="ARBA" id="ARBA00012609"/>
    </source>
</evidence>
<evidence type="ECO:0000256" key="3">
    <source>
        <dbReference type="ARBA" id="ARBA00009850"/>
    </source>
</evidence>
<evidence type="ECO:0000256" key="9">
    <source>
        <dbReference type="SAM" id="MobiDB-lite"/>
    </source>
</evidence>
<evidence type="ECO:0000256" key="7">
    <source>
        <dbReference type="ARBA" id="ARBA00022801"/>
    </source>
</evidence>